<keyword evidence="8" id="KW-1185">Reference proteome</keyword>
<keyword evidence="5" id="KW-0411">Iron-sulfur</keyword>
<dbReference type="EMBL" id="CP002736">
    <property type="protein sequence ID" value="AEF94423.1"/>
    <property type="molecule type" value="Genomic_DNA"/>
</dbReference>
<dbReference type="InterPro" id="IPR036188">
    <property type="entry name" value="FAD/NAD-bd_sf"/>
</dbReference>
<dbReference type="PANTHER" id="PTHR43255:SF1">
    <property type="entry name" value="IRON-SULFUR-BINDING OXIDOREDUCTASE FADF-RELATED"/>
    <property type="match status" value="1"/>
</dbReference>
<dbReference type="InterPro" id="IPR009051">
    <property type="entry name" value="Helical_ferredxn"/>
</dbReference>
<evidence type="ECO:0000313" key="8">
    <source>
        <dbReference type="Proteomes" id="UP000009226"/>
    </source>
</evidence>
<name>F6B6P9_DESCC</name>
<evidence type="ECO:0000259" key="6">
    <source>
        <dbReference type="PROSITE" id="PS51379"/>
    </source>
</evidence>
<dbReference type="HOGENOM" id="CLU_363603_0_0_9"/>
<dbReference type="InterPro" id="IPR017896">
    <property type="entry name" value="4Fe4S_Fe-S-bd"/>
</dbReference>
<sequence>MEHKRIVELEEKCIQEQPPACVTACPVHVDVRSFMAEMKSGRFAEAFRIYRNSVPFPGIISHICDHPCQIACKRGKVGDPISIAALEKACVQMSLAPPASINIPAKKDQLIAVVGGGLSGLAAAFELARKGYGVVVFEATDRLGGSLWEIPAEILPRKIINEETALLEQLGVEFRFNTAVGQAVSLTDLCDKFDAVYLGTGKNTRVTFGLQLDQEGRLQVDPVTFGTSLAGVFAGGSIRTCSGYSPIGSLSDGRRAATSIIRFLQNVSLTAVRENEGPYQTRLFTSTEGIEPLPAVVPSNPVQGYTREEAIMEAGRCLQCQCLECVKVCKYLDHFKGYPKKYIRQINHNLKMIMGHHDANILINSCSLCGLCQEVCPEGLHMGELCWEARIEMFKKGKMPPSAHDFPIRDMAFSNSEQCVLTRHQPGHKSSSHIFFPGCQLSASAPEHVERAYAYLTERVPGGVGLMLRCCGAPAEWSGRTELFLAGLQEIKDQWQEMGRPRLILACSTCYQMFKKYLPDVEIIFLWELYDQYGLPIVNSAKRPALVAVHDACTARHEGHIHEIVRKIVHQVGCEIEELPTSRNKTECCGFGGLMQFANRGLAEDVVRRRINESPADYVAYCAICRDNFAAKGKRTYHLLDLIYGEADATAPAKRGPGYSQRRENRVRLKNKMIKEIWGDQVAEERGSFETIKLFIPAPVNEVMEDRLILVEDVQKVVEYAERTGNKLLIRNNGHYLAYYRPVNVTYWVEYLPRDDGFMIYNTYSHRMEINEGVKE</sequence>
<keyword evidence="1" id="KW-0004">4Fe-4S</keyword>
<dbReference type="GO" id="GO:0046872">
    <property type="term" value="F:metal ion binding"/>
    <property type="evidence" value="ECO:0007669"/>
    <property type="project" value="UniProtKB-KW"/>
</dbReference>
<dbReference type="RefSeq" id="WP_013810257.1">
    <property type="nucleotide sequence ID" value="NC_015565.1"/>
</dbReference>
<dbReference type="AlphaFoldDB" id="F6B6P9"/>
<evidence type="ECO:0000256" key="5">
    <source>
        <dbReference type="ARBA" id="ARBA00023014"/>
    </source>
</evidence>
<dbReference type="GO" id="GO:0005886">
    <property type="term" value="C:plasma membrane"/>
    <property type="evidence" value="ECO:0007669"/>
    <property type="project" value="TreeGrafter"/>
</dbReference>
<accession>F6B6P9</accession>
<dbReference type="PROSITE" id="PS00198">
    <property type="entry name" value="4FE4S_FER_1"/>
    <property type="match status" value="1"/>
</dbReference>
<evidence type="ECO:0000256" key="3">
    <source>
        <dbReference type="ARBA" id="ARBA00023002"/>
    </source>
</evidence>
<dbReference type="Proteomes" id="UP000009226">
    <property type="component" value="Chromosome"/>
</dbReference>
<protein>
    <submittedName>
        <fullName evidence="7">Amine oxidase</fullName>
    </submittedName>
</protein>
<evidence type="ECO:0000256" key="2">
    <source>
        <dbReference type="ARBA" id="ARBA00022723"/>
    </source>
</evidence>
<keyword evidence="2" id="KW-0479">Metal-binding</keyword>
<dbReference type="GO" id="GO:0051539">
    <property type="term" value="F:4 iron, 4 sulfur cluster binding"/>
    <property type="evidence" value="ECO:0007669"/>
    <property type="project" value="UniProtKB-KW"/>
</dbReference>
<dbReference type="PROSITE" id="PS51379">
    <property type="entry name" value="4FE4S_FER_2"/>
    <property type="match status" value="1"/>
</dbReference>
<reference evidence="7" key="1">
    <citation type="submission" date="2011-05" db="EMBL/GenBank/DDBJ databases">
        <title>Complete sequence of Desulfotomaculum carboxydivorans CO-1-SRB.</title>
        <authorList>
            <consortium name="US DOE Joint Genome Institute"/>
            <person name="Lucas S."/>
            <person name="Han J."/>
            <person name="Lapidus A."/>
            <person name="Cheng J.-F."/>
            <person name="Goodwin L."/>
            <person name="Pitluck S."/>
            <person name="Peters L."/>
            <person name="Mikhailova N."/>
            <person name="Lu M."/>
            <person name="Han C."/>
            <person name="Tapia R."/>
            <person name="Land M."/>
            <person name="Hauser L."/>
            <person name="Kyrpides N."/>
            <person name="Ivanova N."/>
            <person name="Pagani I."/>
            <person name="Stams A."/>
            <person name="Plugge C."/>
            <person name="Muyzer G."/>
            <person name="Kuever J."/>
            <person name="Parshina S."/>
            <person name="Ivanova A."/>
            <person name="Nazina T."/>
            <person name="Woyke T."/>
        </authorList>
    </citation>
    <scope>NUCLEOTIDE SEQUENCE [LARGE SCALE GENOMIC DNA]</scope>
    <source>
        <strain evidence="7">CO-1-SRB</strain>
    </source>
</reference>
<dbReference type="InterPro" id="IPR051460">
    <property type="entry name" value="HdrC_iron-sulfur_subunit"/>
</dbReference>
<evidence type="ECO:0000256" key="4">
    <source>
        <dbReference type="ARBA" id="ARBA00023004"/>
    </source>
</evidence>
<dbReference type="eggNOG" id="COG0493">
    <property type="taxonomic scope" value="Bacteria"/>
</dbReference>
<dbReference type="KEGG" id="dca:Desca_1569"/>
<organism evidence="7 8">
    <name type="scientific">Desulfotomaculum nigrificans (strain DSM 14880 / VKM B-2319 / CO-1-SRB)</name>
    <name type="common">Desulfotomaculum carboxydivorans</name>
    <dbReference type="NCBI Taxonomy" id="868595"/>
    <lineage>
        <taxon>Bacteria</taxon>
        <taxon>Bacillati</taxon>
        <taxon>Bacillota</taxon>
        <taxon>Clostridia</taxon>
        <taxon>Eubacteriales</taxon>
        <taxon>Desulfotomaculaceae</taxon>
        <taxon>Desulfotomaculum</taxon>
    </lineage>
</organism>
<feature type="domain" description="4Fe-4S ferredoxin-type" evidence="6">
    <location>
        <begin position="357"/>
        <end position="385"/>
    </location>
</feature>
<evidence type="ECO:0000256" key="1">
    <source>
        <dbReference type="ARBA" id="ARBA00022485"/>
    </source>
</evidence>
<dbReference type="Gene3D" id="1.10.1060.10">
    <property type="entry name" value="Alpha-helical ferredoxin"/>
    <property type="match status" value="2"/>
</dbReference>
<dbReference type="STRING" id="868595.Desca_1569"/>
<dbReference type="SUPFAM" id="SSF46548">
    <property type="entry name" value="alpha-helical ferredoxin"/>
    <property type="match status" value="1"/>
</dbReference>
<dbReference type="PRINTS" id="PR00419">
    <property type="entry name" value="ADXRDTASE"/>
</dbReference>
<dbReference type="Pfam" id="PF02754">
    <property type="entry name" value="CCG"/>
    <property type="match status" value="2"/>
</dbReference>
<dbReference type="eggNOG" id="COG0247">
    <property type="taxonomic scope" value="Bacteria"/>
</dbReference>
<dbReference type="Gene3D" id="3.50.50.60">
    <property type="entry name" value="FAD/NAD(P)-binding domain"/>
    <property type="match status" value="1"/>
</dbReference>
<dbReference type="SUPFAM" id="SSF51971">
    <property type="entry name" value="Nucleotide-binding domain"/>
    <property type="match status" value="1"/>
</dbReference>
<dbReference type="Pfam" id="PF07992">
    <property type="entry name" value="Pyr_redox_2"/>
    <property type="match status" value="1"/>
</dbReference>
<dbReference type="Pfam" id="PF13534">
    <property type="entry name" value="Fer4_17"/>
    <property type="match status" value="1"/>
</dbReference>
<dbReference type="InterPro" id="IPR017900">
    <property type="entry name" value="4Fe4S_Fe_S_CS"/>
</dbReference>
<dbReference type="NCBIfam" id="NF045663">
    <property type="entry name" value="diclust_near_Sec"/>
    <property type="match status" value="1"/>
</dbReference>
<dbReference type="PANTHER" id="PTHR43255">
    <property type="entry name" value="IRON-SULFUR-BINDING OXIDOREDUCTASE FADF-RELATED-RELATED"/>
    <property type="match status" value="1"/>
</dbReference>
<dbReference type="Pfam" id="PF14691">
    <property type="entry name" value="Fer4_20"/>
    <property type="match status" value="1"/>
</dbReference>
<dbReference type="InterPro" id="IPR028261">
    <property type="entry name" value="DPD_II"/>
</dbReference>
<dbReference type="InterPro" id="IPR004017">
    <property type="entry name" value="Cys_rich_dom"/>
</dbReference>
<dbReference type="GO" id="GO:0016491">
    <property type="term" value="F:oxidoreductase activity"/>
    <property type="evidence" value="ECO:0007669"/>
    <property type="project" value="UniProtKB-KW"/>
</dbReference>
<keyword evidence="3" id="KW-0560">Oxidoreductase</keyword>
<evidence type="ECO:0000313" key="7">
    <source>
        <dbReference type="EMBL" id="AEF94423.1"/>
    </source>
</evidence>
<dbReference type="InterPro" id="IPR023753">
    <property type="entry name" value="FAD/NAD-binding_dom"/>
</dbReference>
<proteinExistence type="predicted"/>
<gene>
    <name evidence="7" type="ordered locus">Desca_1569</name>
</gene>
<keyword evidence="4" id="KW-0408">Iron</keyword>